<dbReference type="KEGG" id="ein:Eint_020050"/>
<dbReference type="OrthoDB" id="2404674at2759"/>
<protein>
    <submittedName>
        <fullName evidence="1">Uncharacterized protein</fullName>
    </submittedName>
</protein>
<organism evidence="1 2">
    <name type="scientific">Encephalitozoon intestinalis (strain ATCC 50506)</name>
    <name type="common">Microsporidian parasite</name>
    <name type="synonym">Septata intestinalis</name>
    <dbReference type="NCBI Taxonomy" id="876142"/>
    <lineage>
        <taxon>Eukaryota</taxon>
        <taxon>Fungi</taxon>
        <taxon>Fungi incertae sedis</taxon>
        <taxon>Microsporidia</taxon>
        <taxon>Unikaryonidae</taxon>
        <taxon>Encephalitozoon</taxon>
    </lineage>
</organism>
<proteinExistence type="predicted"/>
<gene>
    <name evidence="1" type="ORF">Eint_020050</name>
</gene>
<dbReference type="HOGENOM" id="CLU_950031_0_0_1"/>
<keyword evidence="2" id="KW-1185">Reference proteome</keyword>
<evidence type="ECO:0000313" key="2">
    <source>
        <dbReference type="Proteomes" id="UP000002313"/>
    </source>
</evidence>
<evidence type="ECO:0000313" key="1">
    <source>
        <dbReference type="EMBL" id="ADM11006.1"/>
    </source>
</evidence>
<dbReference type="VEuPathDB" id="MicrosporidiaDB:Eint_020050"/>
<reference evidence="1 2" key="2">
    <citation type="journal article" date="2012" name="Proc. Natl. Acad. Sci. U.S.A.">
        <title>Gain and loss of multiple functionally related, horizontally transferred genes in the reduced genomes of two microsporidian parasites.</title>
        <authorList>
            <person name="Pombert J.-F."/>
            <person name="Selman M."/>
            <person name="Burki F."/>
            <person name="Bardell F.T."/>
            <person name="Farinelli L."/>
            <person name="Solter L.F."/>
            <person name="Whitman D.W."/>
            <person name="Weiss L.M."/>
            <person name="Corradi N."/>
            <person name="Keeling P.J."/>
        </authorList>
    </citation>
    <scope>NUCLEOTIDE SEQUENCE [LARGE SCALE GENOMIC DNA]</scope>
    <source>
        <strain evidence="1 2">ATCC 50506</strain>
    </source>
</reference>
<sequence length="289" mass="34180">MDLVVYLENALENTEKTLQVASLSKEVEDRFKDYRDLIFYQRNIDSQVEEKEKRIFMELEICKVLRKFHEWILEQSFGYIEAVYAKKKGILESEVGKPIKNIEEEHYKKGVSALLSCLYNNTDMAAKLLSFQRSRKYSDHTKNVERKVGCSINRLGLNILKGAERGVEFHSKVMREREDVMLKYEDLKIKNLLGLLKQRFIEHEEAIKEEAISKILLVLSQGSVENDIRFVKLIDETLERTEIYESPEIARMSVQFVIAKKYVEDMISLKEQPFFQRYLEQNGRKYEIR</sequence>
<reference evidence="1 2" key="1">
    <citation type="journal article" date="2010" name="Nat. Commun.">
        <title>The complete sequence of the smallest known nuclear genome from the microsporidian Encephalitozoon intestinalis.</title>
        <authorList>
            <person name="Corradi N."/>
            <person name="Pombert J.-F."/>
            <person name="Farinelli L."/>
            <person name="Didier E.S."/>
            <person name="Keeling P.J."/>
        </authorList>
    </citation>
    <scope>NUCLEOTIDE SEQUENCE [LARGE SCALE GENOMIC DNA]</scope>
    <source>
        <strain evidence="1 2">ATCC 50506</strain>
    </source>
</reference>
<dbReference type="EMBL" id="CP001943">
    <property type="protein sequence ID" value="ADM11006.1"/>
    <property type="molecule type" value="Genomic_DNA"/>
</dbReference>
<dbReference type="Proteomes" id="UP000002313">
    <property type="component" value="Chromosome II"/>
</dbReference>
<dbReference type="GeneID" id="9698770"/>
<dbReference type="RefSeq" id="XP_003072366.1">
    <property type="nucleotide sequence ID" value="XM_003072320.1"/>
</dbReference>
<dbReference type="AlphaFoldDB" id="E0S5M1"/>
<accession>E0S5M1</accession>
<name>E0S5M1_ENCIT</name>